<dbReference type="EMBL" id="HBGE01008635">
    <property type="protein sequence ID" value="CAD9096341.1"/>
    <property type="molecule type" value="Transcribed_RNA"/>
</dbReference>
<dbReference type="AlphaFoldDB" id="A0A6T9AF71"/>
<sequence>MAVLAGCWSTPLAMIFNEDDEGCTSENGDIRLRLDQETLSVTLMSGDQEVTGKLINAGTRIRWMNGATWSKPVEREVTLEQPDLLSDRQLDGIIDRINESFNVIFLSESMERSLIEGPVKQVNGMLKECLGSIMVEDWKLALETLLDETKASEGKIAIVQDVLGRQLRDPLTEALNGKINFPLLTEGMEEKMLRTVVDKVLDRMVAAAVLGMEETGFV</sequence>
<dbReference type="EMBL" id="HBGE01008636">
    <property type="protein sequence ID" value="CAD9096342.1"/>
    <property type="molecule type" value="Transcribed_RNA"/>
</dbReference>
<protein>
    <submittedName>
        <fullName evidence="2">Uncharacterized protein</fullName>
    </submittedName>
</protein>
<gene>
    <name evidence="1" type="ORF">ACAT0790_LOCUS5234</name>
    <name evidence="2" type="ORF">ACAT0790_LOCUS5235</name>
</gene>
<proteinExistence type="predicted"/>
<evidence type="ECO:0000313" key="1">
    <source>
        <dbReference type="EMBL" id="CAD9096341.1"/>
    </source>
</evidence>
<reference evidence="2" key="1">
    <citation type="submission" date="2021-01" db="EMBL/GenBank/DDBJ databases">
        <authorList>
            <person name="Corre E."/>
            <person name="Pelletier E."/>
            <person name="Niang G."/>
            <person name="Scheremetjew M."/>
            <person name="Finn R."/>
            <person name="Kale V."/>
            <person name="Holt S."/>
            <person name="Cochrane G."/>
            <person name="Meng A."/>
            <person name="Brown T."/>
            <person name="Cohen L."/>
        </authorList>
    </citation>
    <scope>NUCLEOTIDE SEQUENCE</scope>
    <source>
        <strain evidence="2">OF101</strain>
    </source>
</reference>
<accession>A0A6T9AF71</accession>
<name>A0A6T9AF71_ALECA</name>
<organism evidence="2">
    <name type="scientific">Alexandrium catenella</name>
    <name type="common">Red tide dinoflagellate</name>
    <name type="synonym">Gonyaulax catenella</name>
    <dbReference type="NCBI Taxonomy" id="2925"/>
    <lineage>
        <taxon>Eukaryota</taxon>
        <taxon>Sar</taxon>
        <taxon>Alveolata</taxon>
        <taxon>Dinophyceae</taxon>
        <taxon>Gonyaulacales</taxon>
        <taxon>Pyrocystaceae</taxon>
        <taxon>Alexandrium</taxon>
    </lineage>
</organism>
<evidence type="ECO:0000313" key="2">
    <source>
        <dbReference type="EMBL" id="CAD9096342.1"/>
    </source>
</evidence>